<dbReference type="Proteomes" id="UP000657592">
    <property type="component" value="Unassembled WGS sequence"/>
</dbReference>
<accession>A0A917MLT6</accession>
<evidence type="ECO:0000259" key="1">
    <source>
        <dbReference type="Pfam" id="PF00144"/>
    </source>
</evidence>
<reference evidence="2" key="1">
    <citation type="journal article" date="2014" name="Int. J. Syst. Evol. Microbiol.">
        <title>Complete genome sequence of Corynebacterium casei LMG S-19264T (=DSM 44701T), isolated from a smear-ripened cheese.</title>
        <authorList>
            <consortium name="US DOE Joint Genome Institute (JGI-PGF)"/>
            <person name="Walter F."/>
            <person name="Albersmeier A."/>
            <person name="Kalinowski J."/>
            <person name="Ruckert C."/>
        </authorList>
    </citation>
    <scope>NUCLEOTIDE SEQUENCE</scope>
    <source>
        <strain evidence="2">CGMCC 1.15794</strain>
    </source>
</reference>
<gene>
    <name evidence="2" type="ORF">GCM10010921_19010</name>
</gene>
<dbReference type="PANTHER" id="PTHR43283">
    <property type="entry name" value="BETA-LACTAMASE-RELATED"/>
    <property type="match status" value="1"/>
</dbReference>
<protein>
    <submittedName>
        <fullName evidence="2">Serine hydrolase</fullName>
    </submittedName>
</protein>
<dbReference type="AlphaFoldDB" id="A0A917MLT6"/>
<proteinExistence type="predicted"/>
<dbReference type="Gene3D" id="3.40.710.10">
    <property type="entry name" value="DD-peptidase/beta-lactamase superfamily"/>
    <property type="match status" value="1"/>
</dbReference>
<comment type="caution">
    <text evidence="2">The sequence shown here is derived from an EMBL/GenBank/DDBJ whole genome shotgun (WGS) entry which is preliminary data.</text>
</comment>
<dbReference type="InterPro" id="IPR001466">
    <property type="entry name" value="Beta-lactam-related"/>
</dbReference>
<dbReference type="RefSeq" id="WP_188756047.1">
    <property type="nucleotide sequence ID" value="NZ_BMJY01000007.1"/>
</dbReference>
<dbReference type="GO" id="GO:0016787">
    <property type="term" value="F:hydrolase activity"/>
    <property type="evidence" value="ECO:0007669"/>
    <property type="project" value="UniProtKB-KW"/>
</dbReference>
<keyword evidence="3" id="KW-1185">Reference proteome</keyword>
<reference evidence="2" key="2">
    <citation type="submission" date="2020-09" db="EMBL/GenBank/DDBJ databases">
        <authorList>
            <person name="Sun Q."/>
            <person name="Zhou Y."/>
        </authorList>
    </citation>
    <scope>NUCLEOTIDE SEQUENCE</scope>
    <source>
        <strain evidence="2">CGMCC 1.15794</strain>
    </source>
</reference>
<organism evidence="2 3">
    <name type="scientific">Microbacterium album</name>
    <dbReference type="NCBI Taxonomy" id="2053191"/>
    <lineage>
        <taxon>Bacteria</taxon>
        <taxon>Bacillati</taxon>
        <taxon>Actinomycetota</taxon>
        <taxon>Actinomycetes</taxon>
        <taxon>Micrococcales</taxon>
        <taxon>Microbacteriaceae</taxon>
        <taxon>Microbacterium</taxon>
    </lineage>
</organism>
<feature type="domain" description="Beta-lactamase-related" evidence="1">
    <location>
        <begin position="40"/>
        <end position="356"/>
    </location>
</feature>
<evidence type="ECO:0000313" key="3">
    <source>
        <dbReference type="Proteomes" id="UP000657592"/>
    </source>
</evidence>
<dbReference type="SUPFAM" id="SSF56601">
    <property type="entry name" value="beta-lactamase/transpeptidase-like"/>
    <property type="match status" value="1"/>
</dbReference>
<evidence type="ECO:0000313" key="2">
    <source>
        <dbReference type="EMBL" id="GGH44389.1"/>
    </source>
</evidence>
<dbReference type="EMBL" id="BMJY01000007">
    <property type="protein sequence ID" value="GGH44389.1"/>
    <property type="molecule type" value="Genomic_DNA"/>
</dbReference>
<name>A0A917MLT6_9MICO</name>
<keyword evidence="2" id="KW-0378">Hydrolase</keyword>
<dbReference type="InterPro" id="IPR012338">
    <property type="entry name" value="Beta-lactam/transpept-like"/>
</dbReference>
<dbReference type="InterPro" id="IPR050789">
    <property type="entry name" value="Diverse_Enzym_Activities"/>
</dbReference>
<dbReference type="Pfam" id="PF00144">
    <property type="entry name" value="Beta-lactamase"/>
    <property type="match status" value="1"/>
</dbReference>
<sequence>MSTSVRVAKSTDAVPERVHAQLRNLVEGLASRRRLHHVNLAVASADGGAHWAGAAGPERGTGPAVDPEAPFFIASITKRFIAALVLQAHERGELDLDASVSACLPASVTTGLHVRGGVDRTPQITIRHLASHTSGLPDFFERRRGGTSLYRRLRAGQDTSWSFEDVVEITRTQQRPHFDPQDLAARSQLARYSDTGFQLLIRILEEATSTPFPTLIADRIASPLGLTRTWHPASEPPAGAAPALPLHAGRRPVAVDGVIASSNDLFSTTRDLLAFERALVAGTPFRDPATRHLLTERRNRLRNIPVLRYGLGTMTFSVNRLAAPGREPLTLVGHSGSTGTWLFTCPELGVHVAGTVDQTQAQSLPFRVMVRCLRIWAGGVGPS</sequence>